<dbReference type="EMBL" id="CM044703">
    <property type="protein sequence ID" value="KAI5672677.1"/>
    <property type="molecule type" value="Genomic_DNA"/>
</dbReference>
<sequence>MQGHNTVEEVLCLSVQWGYTVFYRNCDKSNIPSDIVFAYPTSIQMMRTWPYVLIMNMTYNMLLLEAVGMTPTNKNFTVATVFMRNKKAITYRWVLEQIKHLYFASAMSIGSEEDEHFRRWAKILGHFPPTRRKFS</sequence>
<comment type="caution">
    <text evidence="1">The sequence shown here is derived from an EMBL/GenBank/DDBJ whole genome shotgun (WGS) entry which is preliminary data.</text>
</comment>
<protein>
    <submittedName>
        <fullName evidence="1">Uncharacterized protein</fullName>
    </submittedName>
</protein>
<gene>
    <name evidence="1" type="ORF">M9H77_13041</name>
</gene>
<name>A0ACC0BJ72_CATRO</name>
<keyword evidence="2" id="KW-1185">Reference proteome</keyword>
<reference evidence="2" key="1">
    <citation type="journal article" date="2023" name="Nat. Plants">
        <title>Single-cell RNA sequencing provides a high-resolution roadmap for understanding the multicellular compartmentation of specialized metabolism.</title>
        <authorList>
            <person name="Sun S."/>
            <person name="Shen X."/>
            <person name="Li Y."/>
            <person name="Li Y."/>
            <person name="Wang S."/>
            <person name="Li R."/>
            <person name="Zhang H."/>
            <person name="Shen G."/>
            <person name="Guo B."/>
            <person name="Wei J."/>
            <person name="Xu J."/>
            <person name="St-Pierre B."/>
            <person name="Chen S."/>
            <person name="Sun C."/>
        </authorList>
    </citation>
    <scope>NUCLEOTIDE SEQUENCE [LARGE SCALE GENOMIC DNA]</scope>
</reference>
<organism evidence="1 2">
    <name type="scientific">Catharanthus roseus</name>
    <name type="common">Madagascar periwinkle</name>
    <name type="synonym">Vinca rosea</name>
    <dbReference type="NCBI Taxonomy" id="4058"/>
    <lineage>
        <taxon>Eukaryota</taxon>
        <taxon>Viridiplantae</taxon>
        <taxon>Streptophyta</taxon>
        <taxon>Embryophyta</taxon>
        <taxon>Tracheophyta</taxon>
        <taxon>Spermatophyta</taxon>
        <taxon>Magnoliopsida</taxon>
        <taxon>eudicotyledons</taxon>
        <taxon>Gunneridae</taxon>
        <taxon>Pentapetalae</taxon>
        <taxon>asterids</taxon>
        <taxon>lamiids</taxon>
        <taxon>Gentianales</taxon>
        <taxon>Apocynaceae</taxon>
        <taxon>Rauvolfioideae</taxon>
        <taxon>Vinceae</taxon>
        <taxon>Catharanthinae</taxon>
        <taxon>Catharanthus</taxon>
    </lineage>
</organism>
<proteinExistence type="predicted"/>
<dbReference type="Proteomes" id="UP001060085">
    <property type="component" value="Linkage Group LG03"/>
</dbReference>
<evidence type="ECO:0000313" key="2">
    <source>
        <dbReference type="Proteomes" id="UP001060085"/>
    </source>
</evidence>
<accession>A0ACC0BJ72</accession>
<evidence type="ECO:0000313" key="1">
    <source>
        <dbReference type="EMBL" id="KAI5672677.1"/>
    </source>
</evidence>